<keyword evidence="2" id="KW-1185">Reference proteome</keyword>
<dbReference type="Proteomes" id="UP000054075">
    <property type="component" value="Unassembled WGS sequence"/>
</dbReference>
<protein>
    <submittedName>
        <fullName evidence="1">Uncharacterized protein</fullName>
    </submittedName>
</protein>
<dbReference type="STRING" id="59196.RICGR_1037"/>
<evidence type="ECO:0000313" key="1">
    <source>
        <dbReference type="EMBL" id="EDP46711.1"/>
    </source>
</evidence>
<evidence type="ECO:0000313" key="2">
    <source>
        <dbReference type="Proteomes" id="UP000054075"/>
    </source>
</evidence>
<reference evidence="1" key="1">
    <citation type="submission" date="2006-04" db="EMBL/GenBank/DDBJ databases">
        <authorList>
            <person name="Seshadri R."/>
            <person name="Federici B.A."/>
        </authorList>
    </citation>
    <scope>NUCLEOTIDE SEQUENCE [LARGE SCALE GENOMIC DNA]</scope>
</reference>
<gene>
    <name evidence="1" type="ORF">RICGR_1037</name>
</gene>
<comment type="caution">
    <text evidence="1">The sequence shown here is derived from an EMBL/GenBank/DDBJ whole genome shotgun (WGS) entry which is preliminary data.</text>
</comment>
<reference evidence="1" key="2">
    <citation type="submission" date="2007-10" db="EMBL/GenBank/DDBJ databases">
        <authorList>
            <person name="Myers G.S."/>
        </authorList>
    </citation>
    <scope>NUCLEOTIDE SEQUENCE [LARGE SCALE GENOMIC DNA]</scope>
</reference>
<dbReference type="EMBL" id="AAQJ02000001">
    <property type="protein sequence ID" value="EDP46711.1"/>
    <property type="molecule type" value="Genomic_DNA"/>
</dbReference>
<organism evidence="1 2">
    <name type="scientific">Rickettsiella grylli</name>
    <dbReference type="NCBI Taxonomy" id="59196"/>
    <lineage>
        <taxon>Bacteria</taxon>
        <taxon>Pseudomonadati</taxon>
        <taxon>Pseudomonadota</taxon>
        <taxon>Gammaproteobacteria</taxon>
        <taxon>Legionellales</taxon>
        <taxon>Coxiellaceae</taxon>
        <taxon>Rickettsiella</taxon>
    </lineage>
</organism>
<name>A8PNL3_9COXI</name>
<accession>A8PNL3</accession>
<sequence length="38" mass="4373">MNVFLKLTGFYRQYITCISGNDEVFNGFRHCQIVTGEA</sequence>
<proteinExistence type="predicted"/>
<dbReference type="AlphaFoldDB" id="A8PNL3"/>